<dbReference type="GO" id="GO:0051539">
    <property type="term" value="F:4 iron, 4 sulfur cluster binding"/>
    <property type="evidence" value="ECO:0007669"/>
    <property type="project" value="UniProtKB-UniRule"/>
</dbReference>
<dbReference type="Pfam" id="PF13450">
    <property type="entry name" value="NAD_binding_8"/>
    <property type="match status" value="1"/>
</dbReference>
<keyword evidence="1" id="KW-0411">Iron-sulfur</keyword>
<comment type="caution">
    <text evidence="2">The sequence shown here is derived from an EMBL/GenBank/DDBJ whole genome shotgun (WGS) entry which is preliminary data.</text>
</comment>
<dbReference type="GO" id="GO:0046872">
    <property type="term" value="F:metal ion binding"/>
    <property type="evidence" value="ECO:0007669"/>
    <property type="project" value="UniProtKB-KW"/>
</dbReference>
<name>A0A5B7G287_PORTR</name>
<protein>
    <recommendedName>
        <fullName evidence="1">Electron transfer flavoprotein-ubiquinone oxidoreductase</fullName>
        <shortName evidence="1">ETF-QO</shortName>
        <ecNumber evidence="1">1.5.5.1</ecNumber>
    </recommendedName>
</protein>
<reference evidence="2 3" key="1">
    <citation type="submission" date="2019-05" db="EMBL/GenBank/DDBJ databases">
        <title>Another draft genome of Portunus trituberculatus and its Hox gene families provides insights of decapod evolution.</title>
        <authorList>
            <person name="Jeong J.-H."/>
            <person name="Song I."/>
            <person name="Kim S."/>
            <person name="Choi T."/>
            <person name="Kim D."/>
            <person name="Ryu S."/>
            <person name="Kim W."/>
        </authorList>
    </citation>
    <scope>NUCLEOTIDE SEQUENCE [LARGE SCALE GENOMIC DNA]</scope>
    <source>
        <tissue evidence="2">Muscle</tissue>
    </source>
</reference>
<proteinExistence type="predicted"/>
<dbReference type="Proteomes" id="UP000324222">
    <property type="component" value="Unassembled WGS sequence"/>
</dbReference>
<dbReference type="PANTHER" id="PTHR10617:SF107">
    <property type="entry name" value="ELECTRON TRANSFER FLAVOPROTEIN-UBIQUINONE OXIDOREDUCTASE, MITOCHONDRIAL"/>
    <property type="match status" value="1"/>
</dbReference>
<keyword evidence="1" id="KW-0249">Electron transport</keyword>
<dbReference type="InterPro" id="IPR040156">
    <property type="entry name" value="ETF-QO"/>
</dbReference>
<evidence type="ECO:0000313" key="2">
    <source>
        <dbReference type="EMBL" id="MPC51667.1"/>
    </source>
</evidence>
<keyword evidence="1" id="KW-0479">Metal-binding</keyword>
<sequence length="130" mass="14260">MERYEDEADVVVVGGGPAGLSAAIRLMQRAQQEERELRVMVVEKAADVGGHILSGACLEPRALEELFPDWRERGAPLNTPVTKDVFGFLTEKGRVNIPIMPGEGRGAGRVLEGVMGCLKGTVQWPWYQKI</sequence>
<evidence type="ECO:0000313" key="3">
    <source>
        <dbReference type="Proteomes" id="UP000324222"/>
    </source>
</evidence>
<keyword evidence="1 2" id="KW-0830">Ubiquinone</keyword>
<keyword evidence="3" id="KW-1185">Reference proteome</keyword>
<keyword evidence="1" id="KW-0813">Transport</keyword>
<evidence type="ECO:0000256" key="1">
    <source>
        <dbReference type="RuleBase" id="RU366068"/>
    </source>
</evidence>
<dbReference type="EC" id="1.5.5.1" evidence="1"/>
<dbReference type="GO" id="GO:0005743">
    <property type="term" value="C:mitochondrial inner membrane"/>
    <property type="evidence" value="ECO:0007669"/>
    <property type="project" value="TreeGrafter"/>
</dbReference>
<dbReference type="GO" id="GO:0004174">
    <property type="term" value="F:electron-transferring-flavoprotein dehydrogenase activity"/>
    <property type="evidence" value="ECO:0007669"/>
    <property type="project" value="UniProtKB-UniRule"/>
</dbReference>
<keyword evidence="1" id="KW-0560">Oxidoreductase</keyword>
<dbReference type="PRINTS" id="PR00411">
    <property type="entry name" value="PNDRDTASEI"/>
</dbReference>
<comment type="cofactor">
    <cofactor evidence="1">
        <name>FAD</name>
        <dbReference type="ChEBI" id="CHEBI:57692"/>
    </cofactor>
</comment>
<comment type="cofactor">
    <cofactor evidence="1">
        <name>[4Fe-4S] cluster</name>
        <dbReference type="ChEBI" id="CHEBI:49883"/>
    </cofactor>
    <text evidence="1">Binds 1 [4Fe-4S] cluster.</text>
</comment>
<dbReference type="InterPro" id="IPR036188">
    <property type="entry name" value="FAD/NAD-bd_sf"/>
</dbReference>
<accession>A0A5B7G287</accession>
<gene>
    <name evidence="2" type="primary">ETFDH_0</name>
    <name evidence="2" type="ORF">E2C01_045519</name>
</gene>
<dbReference type="PANTHER" id="PTHR10617">
    <property type="entry name" value="ELECTRON TRANSFER FLAVOPROTEIN-UBIQUINONE OXIDOREDUCTASE"/>
    <property type="match status" value="1"/>
</dbReference>
<keyword evidence="1" id="KW-0274">FAD</keyword>
<comment type="function">
    <text evidence="1">Accepts electrons from ETF and reduces ubiquinone.</text>
</comment>
<dbReference type="EMBL" id="VSRR010010330">
    <property type="protein sequence ID" value="MPC51667.1"/>
    <property type="molecule type" value="Genomic_DNA"/>
</dbReference>
<dbReference type="Gene3D" id="3.50.50.60">
    <property type="entry name" value="FAD/NAD(P)-binding domain"/>
    <property type="match status" value="1"/>
</dbReference>
<keyword evidence="1" id="KW-0408">Iron</keyword>
<dbReference type="AlphaFoldDB" id="A0A5B7G287"/>
<dbReference type="OrthoDB" id="437331at2759"/>
<organism evidence="2 3">
    <name type="scientific">Portunus trituberculatus</name>
    <name type="common">Swimming crab</name>
    <name type="synonym">Neptunus trituberculatus</name>
    <dbReference type="NCBI Taxonomy" id="210409"/>
    <lineage>
        <taxon>Eukaryota</taxon>
        <taxon>Metazoa</taxon>
        <taxon>Ecdysozoa</taxon>
        <taxon>Arthropoda</taxon>
        <taxon>Crustacea</taxon>
        <taxon>Multicrustacea</taxon>
        <taxon>Malacostraca</taxon>
        <taxon>Eumalacostraca</taxon>
        <taxon>Eucarida</taxon>
        <taxon>Decapoda</taxon>
        <taxon>Pleocyemata</taxon>
        <taxon>Brachyura</taxon>
        <taxon>Eubrachyura</taxon>
        <taxon>Portunoidea</taxon>
        <taxon>Portunidae</taxon>
        <taxon>Portuninae</taxon>
        <taxon>Portunus</taxon>
    </lineage>
</organism>
<keyword evidence="1" id="KW-0285">Flavoprotein</keyword>
<comment type="catalytic activity">
    <reaction evidence="1">
        <text>a ubiquinone + reduced [electron-transfer flavoprotein] = a ubiquinol + oxidized [electron-transfer flavoprotein] + H(+)</text>
        <dbReference type="Rhea" id="RHEA:24052"/>
        <dbReference type="Rhea" id="RHEA-COMP:9565"/>
        <dbReference type="Rhea" id="RHEA-COMP:9566"/>
        <dbReference type="Rhea" id="RHEA-COMP:10685"/>
        <dbReference type="Rhea" id="RHEA-COMP:10686"/>
        <dbReference type="ChEBI" id="CHEBI:15378"/>
        <dbReference type="ChEBI" id="CHEBI:16389"/>
        <dbReference type="ChEBI" id="CHEBI:17976"/>
        <dbReference type="ChEBI" id="CHEBI:57692"/>
        <dbReference type="ChEBI" id="CHEBI:58307"/>
        <dbReference type="EC" id="1.5.5.1"/>
    </reaction>
</comment>
<dbReference type="SUPFAM" id="SSF51905">
    <property type="entry name" value="FAD/NAD(P)-binding domain"/>
    <property type="match status" value="1"/>
</dbReference>